<accession>A0A5B7D7S9</accession>
<name>A0A5B7D7S9_PORTR</name>
<gene>
    <name evidence="1" type="ORF">E2C01_010162</name>
</gene>
<organism evidence="1 2">
    <name type="scientific">Portunus trituberculatus</name>
    <name type="common">Swimming crab</name>
    <name type="synonym">Neptunus trituberculatus</name>
    <dbReference type="NCBI Taxonomy" id="210409"/>
    <lineage>
        <taxon>Eukaryota</taxon>
        <taxon>Metazoa</taxon>
        <taxon>Ecdysozoa</taxon>
        <taxon>Arthropoda</taxon>
        <taxon>Crustacea</taxon>
        <taxon>Multicrustacea</taxon>
        <taxon>Malacostraca</taxon>
        <taxon>Eumalacostraca</taxon>
        <taxon>Eucarida</taxon>
        <taxon>Decapoda</taxon>
        <taxon>Pleocyemata</taxon>
        <taxon>Brachyura</taxon>
        <taxon>Eubrachyura</taxon>
        <taxon>Portunoidea</taxon>
        <taxon>Portunidae</taxon>
        <taxon>Portuninae</taxon>
        <taxon>Portunus</taxon>
    </lineage>
</organism>
<reference evidence="1 2" key="1">
    <citation type="submission" date="2019-05" db="EMBL/GenBank/DDBJ databases">
        <title>Another draft genome of Portunus trituberculatus and its Hox gene families provides insights of decapod evolution.</title>
        <authorList>
            <person name="Jeong J.-H."/>
            <person name="Song I."/>
            <person name="Kim S."/>
            <person name="Choi T."/>
            <person name="Kim D."/>
            <person name="Ryu S."/>
            <person name="Kim W."/>
        </authorList>
    </citation>
    <scope>NUCLEOTIDE SEQUENCE [LARGE SCALE GENOMIC DNA]</scope>
    <source>
        <tissue evidence="1">Muscle</tissue>
    </source>
</reference>
<dbReference type="Proteomes" id="UP000324222">
    <property type="component" value="Unassembled WGS sequence"/>
</dbReference>
<evidence type="ECO:0000313" key="1">
    <source>
        <dbReference type="EMBL" id="MPC17312.1"/>
    </source>
</evidence>
<evidence type="ECO:0000313" key="2">
    <source>
        <dbReference type="Proteomes" id="UP000324222"/>
    </source>
</evidence>
<keyword evidence="2" id="KW-1185">Reference proteome</keyword>
<dbReference type="AlphaFoldDB" id="A0A5B7D7S9"/>
<sequence length="116" mass="13388">MDIETGHYEINPLLQTTSITSDGRRNRGSEFRYVGTVTSLQVVCQMCYMREDTLTTLSLPKLPAGHRKSLGKFGKSLLQHPYLCHMLLPEELWWTEVVGRQSENCDLEHKVMADYR</sequence>
<proteinExistence type="predicted"/>
<protein>
    <submittedName>
        <fullName evidence="1">Uncharacterized protein</fullName>
    </submittedName>
</protein>
<dbReference type="EMBL" id="VSRR010000578">
    <property type="protein sequence ID" value="MPC17312.1"/>
    <property type="molecule type" value="Genomic_DNA"/>
</dbReference>
<comment type="caution">
    <text evidence="1">The sequence shown here is derived from an EMBL/GenBank/DDBJ whole genome shotgun (WGS) entry which is preliminary data.</text>
</comment>